<dbReference type="KEGG" id="ppsc:EHS13_04060"/>
<keyword evidence="3 6" id="KW-0812">Transmembrane</keyword>
<dbReference type="PANTHER" id="PTHR23291:SF50">
    <property type="entry name" value="PROTEIN LIFEGUARD 4"/>
    <property type="match status" value="1"/>
</dbReference>
<feature type="transmembrane region" description="Helical" evidence="6">
    <location>
        <begin position="132"/>
        <end position="155"/>
    </location>
</feature>
<reference evidence="8" key="1">
    <citation type="submission" date="2018-11" db="EMBL/GenBank/DDBJ databases">
        <title>Complete genome sequence of Paenibacillus sp. ML311-T8.</title>
        <authorList>
            <person name="Nam Y.-D."/>
            <person name="Kang J."/>
            <person name="Chung W.-H."/>
            <person name="Park Y.S."/>
        </authorList>
    </citation>
    <scope>NUCLEOTIDE SEQUENCE [LARGE SCALE GENOMIC DNA]</scope>
    <source>
        <strain evidence="8">ML311-T8</strain>
    </source>
</reference>
<keyword evidence="5 6" id="KW-0472">Membrane</keyword>
<evidence type="ECO:0000256" key="5">
    <source>
        <dbReference type="ARBA" id="ARBA00023136"/>
    </source>
</evidence>
<feature type="transmembrane region" description="Helical" evidence="6">
    <location>
        <begin position="161"/>
        <end position="181"/>
    </location>
</feature>
<keyword evidence="4 6" id="KW-1133">Transmembrane helix</keyword>
<comment type="similarity">
    <text evidence="2 6">Belongs to the BI1 family.</text>
</comment>
<evidence type="ECO:0000256" key="3">
    <source>
        <dbReference type="ARBA" id="ARBA00022692"/>
    </source>
</evidence>
<comment type="subcellular location">
    <subcellularLocation>
        <location evidence="1">Membrane</location>
        <topology evidence="1">Multi-pass membrane protein</topology>
    </subcellularLocation>
</comment>
<dbReference type="Proteomes" id="UP000426246">
    <property type="component" value="Chromosome"/>
</dbReference>
<dbReference type="AlphaFoldDB" id="A0A6B8RDY7"/>
<dbReference type="GO" id="GO:0016020">
    <property type="term" value="C:membrane"/>
    <property type="evidence" value="ECO:0007669"/>
    <property type="project" value="UniProtKB-SubCell"/>
</dbReference>
<evidence type="ECO:0000313" key="8">
    <source>
        <dbReference type="Proteomes" id="UP000426246"/>
    </source>
</evidence>
<proteinExistence type="inferred from homology"/>
<feature type="transmembrane region" description="Helical" evidence="6">
    <location>
        <begin position="47"/>
        <end position="66"/>
    </location>
</feature>
<dbReference type="PANTHER" id="PTHR23291">
    <property type="entry name" value="BAX INHIBITOR-RELATED"/>
    <property type="match status" value="1"/>
</dbReference>
<feature type="transmembrane region" description="Helical" evidence="6">
    <location>
        <begin position="23"/>
        <end position="41"/>
    </location>
</feature>
<evidence type="ECO:0000256" key="2">
    <source>
        <dbReference type="ARBA" id="ARBA00010350"/>
    </source>
</evidence>
<gene>
    <name evidence="7" type="ORF">EHS13_04060</name>
</gene>
<organism evidence="7 8">
    <name type="scientific">Paenibacillus psychroresistens</name>
    <dbReference type="NCBI Taxonomy" id="1778678"/>
    <lineage>
        <taxon>Bacteria</taxon>
        <taxon>Bacillati</taxon>
        <taxon>Bacillota</taxon>
        <taxon>Bacilli</taxon>
        <taxon>Bacillales</taxon>
        <taxon>Paenibacillaceae</taxon>
        <taxon>Paenibacillus</taxon>
    </lineage>
</organism>
<evidence type="ECO:0000256" key="4">
    <source>
        <dbReference type="ARBA" id="ARBA00022989"/>
    </source>
</evidence>
<sequence>MDYDQRQSTIGLAREYNSSFHKLLRMFTLSILISFFGTLVGTVVPPALFLPLVVVQIIMIVSAFFIRKGKKAIGYAFVFSFTFLTGVIIYPTLAHYSTVGGSSLINTAFILTVVIFGGLSTYAYYSKKDFSFLAGFLMVGLFTLIGFGLVGLFIGGFSGPLGTLIAGGGVLIFSGFILYDISQYRKGLANEDIPLAVLNLYLDFINLFLYLLRFLGISRD</sequence>
<accession>A0A6B8RDY7</accession>
<evidence type="ECO:0000256" key="6">
    <source>
        <dbReference type="RuleBase" id="RU004379"/>
    </source>
</evidence>
<dbReference type="InterPro" id="IPR006214">
    <property type="entry name" value="Bax_inhibitor_1-related"/>
</dbReference>
<dbReference type="EMBL" id="CP034235">
    <property type="protein sequence ID" value="QGQ94137.1"/>
    <property type="molecule type" value="Genomic_DNA"/>
</dbReference>
<name>A0A6B8RDY7_9BACL</name>
<dbReference type="RefSeq" id="WP_155699136.1">
    <property type="nucleotide sequence ID" value="NZ_CP034235.1"/>
</dbReference>
<keyword evidence="8" id="KW-1185">Reference proteome</keyword>
<dbReference type="CDD" id="cd10432">
    <property type="entry name" value="BI-1-like_bacterial"/>
    <property type="match status" value="1"/>
</dbReference>
<evidence type="ECO:0000313" key="7">
    <source>
        <dbReference type="EMBL" id="QGQ94137.1"/>
    </source>
</evidence>
<feature type="transmembrane region" description="Helical" evidence="6">
    <location>
        <begin position="73"/>
        <end position="93"/>
    </location>
</feature>
<feature type="transmembrane region" description="Helical" evidence="6">
    <location>
        <begin position="193"/>
        <end position="212"/>
    </location>
</feature>
<dbReference type="Pfam" id="PF01027">
    <property type="entry name" value="Bax1-I"/>
    <property type="match status" value="1"/>
</dbReference>
<feature type="transmembrane region" description="Helical" evidence="6">
    <location>
        <begin position="105"/>
        <end position="125"/>
    </location>
</feature>
<protein>
    <submittedName>
        <fullName evidence="7">Bax inhibitor-1/YccA family protein</fullName>
    </submittedName>
</protein>
<dbReference type="OrthoDB" id="9793828at2"/>
<evidence type="ECO:0000256" key="1">
    <source>
        <dbReference type="ARBA" id="ARBA00004141"/>
    </source>
</evidence>